<reference evidence="2 3" key="1">
    <citation type="journal article" date="2012" name="Science">
        <title>Ecological populations of bacteria act as socially cohesive units of antibiotic production and resistance.</title>
        <authorList>
            <person name="Cordero O.X."/>
            <person name="Wildschutte H."/>
            <person name="Kirkup B."/>
            <person name="Proehl S."/>
            <person name="Ngo L."/>
            <person name="Hussain F."/>
            <person name="Le Roux F."/>
            <person name="Mincer T."/>
            <person name="Polz M.F."/>
        </authorList>
    </citation>
    <scope>NUCLEOTIDE SEQUENCE [LARGE SCALE GENOMIC DNA]</scope>
    <source>
        <strain evidence="2 3">FF-238</strain>
    </source>
</reference>
<feature type="domain" description="HTH cro/C1-type" evidence="1">
    <location>
        <begin position="7"/>
        <end position="61"/>
    </location>
</feature>
<dbReference type="InterPro" id="IPR001387">
    <property type="entry name" value="Cro/C1-type_HTH"/>
</dbReference>
<dbReference type="Pfam" id="PF01381">
    <property type="entry name" value="HTH_3"/>
    <property type="match status" value="1"/>
</dbReference>
<comment type="caution">
    <text evidence="2">The sequence shown here is derived from an EMBL/GenBank/DDBJ whole genome shotgun (WGS) entry which is preliminary data.</text>
</comment>
<organism evidence="2 3">
    <name type="scientific">Vibrio genomosp. F6 str. FF-238</name>
    <dbReference type="NCBI Taxonomy" id="1191298"/>
    <lineage>
        <taxon>Bacteria</taxon>
        <taxon>Pseudomonadati</taxon>
        <taxon>Pseudomonadota</taxon>
        <taxon>Gammaproteobacteria</taxon>
        <taxon>Vibrionales</taxon>
        <taxon>Vibrionaceae</taxon>
        <taxon>Vibrio</taxon>
    </lineage>
</organism>
<proteinExistence type="predicted"/>
<sequence length="91" mass="10092">MELGKALRAIRTFHNISLGQLAVSLDVSKSYLSEVESGKKTATISVAEKYADHFDLPLSSIVELAEKLGNKNKLPKHKQLIAKLIEWVSED</sequence>
<dbReference type="EMBL" id="AJYW02000236">
    <property type="protein sequence ID" value="OEE73555.1"/>
    <property type="molecule type" value="Genomic_DNA"/>
</dbReference>
<dbReference type="PROSITE" id="PS50943">
    <property type="entry name" value="HTH_CROC1"/>
    <property type="match status" value="1"/>
</dbReference>
<dbReference type="InterPro" id="IPR010982">
    <property type="entry name" value="Lambda_DNA-bd_dom_sf"/>
</dbReference>
<dbReference type="CDD" id="cd00093">
    <property type="entry name" value="HTH_XRE"/>
    <property type="match status" value="1"/>
</dbReference>
<accession>A0A1E5CUG8</accession>
<name>A0A1E5CUG8_9VIBR</name>
<dbReference type="Gene3D" id="1.10.260.40">
    <property type="entry name" value="lambda repressor-like DNA-binding domains"/>
    <property type="match status" value="1"/>
</dbReference>
<evidence type="ECO:0000313" key="3">
    <source>
        <dbReference type="Proteomes" id="UP000094165"/>
    </source>
</evidence>
<gene>
    <name evidence="2" type="ORF">A130_18600</name>
</gene>
<dbReference type="AlphaFoldDB" id="A0A1E5CUG8"/>
<dbReference type="Proteomes" id="UP000094165">
    <property type="component" value="Unassembled WGS sequence"/>
</dbReference>
<evidence type="ECO:0000313" key="2">
    <source>
        <dbReference type="EMBL" id="OEE73555.1"/>
    </source>
</evidence>
<keyword evidence="3" id="KW-1185">Reference proteome</keyword>
<dbReference type="SUPFAM" id="SSF47413">
    <property type="entry name" value="lambda repressor-like DNA-binding domains"/>
    <property type="match status" value="1"/>
</dbReference>
<protein>
    <submittedName>
        <fullName evidence="2">Transcriptional regulator</fullName>
    </submittedName>
</protein>
<dbReference type="GO" id="GO:0003677">
    <property type="term" value="F:DNA binding"/>
    <property type="evidence" value="ECO:0007669"/>
    <property type="project" value="InterPro"/>
</dbReference>
<dbReference type="SMART" id="SM00530">
    <property type="entry name" value="HTH_XRE"/>
    <property type="match status" value="1"/>
</dbReference>
<dbReference type="RefSeq" id="WP_017053473.1">
    <property type="nucleotide sequence ID" value="NZ_AJYW02000236.1"/>
</dbReference>
<evidence type="ECO:0000259" key="1">
    <source>
        <dbReference type="PROSITE" id="PS50943"/>
    </source>
</evidence>